<proteinExistence type="predicted"/>
<gene>
    <name evidence="1" type="ORF">R1flu_006107</name>
</gene>
<sequence>MSFQFAGASGIDSRASALDSFHSFFVSFPCGSSMRFGDLGLARSSSWSLGPCWLGCLGVVSSSFQVICLPCSASYDSATCFEHPNAPVRALTFRLRVEGVSARNLFAPSHHYLVPGPLNIDDPYRCFGHISFSRSACFFVVSPDWCPLSRLPLHSTWPIQAFGSMPFATNLSFPVLALSLSTSLVFAWPPSATSASRFRPPVDFPVVPRLPARIKSSFRLRHPPSQWPRWKNPSLPWPNYSLF</sequence>
<organism evidence="1 2">
    <name type="scientific">Riccia fluitans</name>
    <dbReference type="NCBI Taxonomy" id="41844"/>
    <lineage>
        <taxon>Eukaryota</taxon>
        <taxon>Viridiplantae</taxon>
        <taxon>Streptophyta</taxon>
        <taxon>Embryophyta</taxon>
        <taxon>Marchantiophyta</taxon>
        <taxon>Marchantiopsida</taxon>
        <taxon>Marchantiidae</taxon>
        <taxon>Marchantiales</taxon>
        <taxon>Ricciaceae</taxon>
        <taxon>Riccia</taxon>
    </lineage>
</organism>
<keyword evidence="2" id="KW-1185">Reference proteome</keyword>
<reference evidence="1 2" key="1">
    <citation type="submission" date="2024-09" db="EMBL/GenBank/DDBJ databases">
        <title>Chromosome-scale assembly of Riccia fluitans.</title>
        <authorList>
            <person name="Paukszto L."/>
            <person name="Sawicki J."/>
            <person name="Karawczyk K."/>
            <person name="Piernik-Szablinska J."/>
            <person name="Szczecinska M."/>
            <person name="Mazdziarz M."/>
        </authorList>
    </citation>
    <scope>NUCLEOTIDE SEQUENCE [LARGE SCALE GENOMIC DNA]</scope>
    <source>
        <strain evidence="1">Rf_01</strain>
        <tissue evidence="1">Aerial parts of the thallus</tissue>
    </source>
</reference>
<dbReference type="Proteomes" id="UP001605036">
    <property type="component" value="Unassembled WGS sequence"/>
</dbReference>
<protein>
    <submittedName>
        <fullName evidence="1">Uncharacterized protein</fullName>
    </submittedName>
</protein>
<comment type="caution">
    <text evidence="1">The sequence shown here is derived from an EMBL/GenBank/DDBJ whole genome shotgun (WGS) entry which is preliminary data.</text>
</comment>
<name>A0ABD1YVU6_9MARC</name>
<evidence type="ECO:0000313" key="2">
    <source>
        <dbReference type="Proteomes" id="UP001605036"/>
    </source>
</evidence>
<dbReference type="EMBL" id="JBHFFA010000003">
    <property type="protein sequence ID" value="KAL2634628.1"/>
    <property type="molecule type" value="Genomic_DNA"/>
</dbReference>
<accession>A0ABD1YVU6</accession>
<dbReference type="AlphaFoldDB" id="A0ABD1YVU6"/>
<evidence type="ECO:0000313" key="1">
    <source>
        <dbReference type="EMBL" id="KAL2634628.1"/>
    </source>
</evidence>